<evidence type="ECO:0000256" key="1">
    <source>
        <dbReference type="SAM" id="MobiDB-lite"/>
    </source>
</evidence>
<keyword evidence="3" id="KW-1185">Reference proteome</keyword>
<reference evidence="2 3" key="1">
    <citation type="submission" date="2019-03" db="EMBL/GenBank/DDBJ databases">
        <title>First draft genome of Liparis tanakae, snailfish: a comprehensive survey of snailfish specific genes.</title>
        <authorList>
            <person name="Kim W."/>
            <person name="Song I."/>
            <person name="Jeong J.-H."/>
            <person name="Kim D."/>
            <person name="Kim S."/>
            <person name="Ryu S."/>
            <person name="Song J.Y."/>
            <person name="Lee S.K."/>
        </authorList>
    </citation>
    <scope>NUCLEOTIDE SEQUENCE [LARGE SCALE GENOMIC DNA]</scope>
    <source>
        <tissue evidence="2">Muscle</tissue>
    </source>
</reference>
<dbReference type="AlphaFoldDB" id="A0A4Z2J606"/>
<comment type="caution">
    <text evidence="2">The sequence shown here is derived from an EMBL/GenBank/DDBJ whole genome shotgun (WGS) entry which is preliminary data.</text>
</comment>
<name>A0A4Z2J606_9TELE</name>
<evidence type="ECO:0000313" key="2">
    <source>
        <dbReference type="EMBL" id="TNN84973.1"/>
    </source>
</evidence>
<feature type="region of interest" description="Disordered" evidence="1">
    <location>
        <begin position="1"/>
        <end position="23"/>
    </location>
</feature>
<protein>
    <submittedName>
        <fullName evidence="2">Uncharacterized protein</fullName>
    </submittedName>
</protein>
<dbReference type="EMBL" id="SRLO01000023">
    <property type="protein sequence ID" value="TNN84973.1"/>
    <property type="molecule type" value="Genomic_DNA"/>
</dbReference>
<proteinExistence type="predicted"/>
<sequence>MSNVEKRQQSSEPVSNCRAAHPQKQFIHRESPQVEGLCQCDLEMPPHRLSLTPLVPVSQRSKGRLEISHLIKAVIEQGDLGFLAVGTLSDQHIARVVQTIQAATPAASRP</sequence>
<evidence type="ECO:0000313" key="3">
    <source>
        <dbReference type="Proteomes" id="UP000314294"/>
    </source>
</evidence>
<gene>
    <name evidence="2" type="ORF">EYF80_004627</name>
</gene>
<dbReference type="Proteomes" id="UP000314294">
    <property type="component" value="Unassembled WGS sequence"/>
</dbReference>
<organism evidence="2 3">
    <name type="scientific">Liparis tanakae</name>
    <name type="common">Tanaka's snailfish</name>
    <dbReference type="NCBI Taxonomy" id="230148"/>
    <lineage>
        <taxon>Eukaryota</taxon>
        <taxon>Metazoa</taxon>
        <taxon>Chordata</taxon>
        <taxon>Craniata</taxon>
        <taxon>Vertebrata</taxon>
        <taxon>Euteleostomi</taxon>
        <taxon>Actinopterygii</taxon>
        <taxon>Neopterygii</taxon>
        <taxon>Teleostei</taxon>
        <taxon>Neoteleostei</taxon>
        <taxon>Acanthomorphata</taxon>
        <taxon>Eupercaria</taxon>
        <taxon>Perciformes</taxon>
        <taxon>Cottioidei</taxon>
        <taxon>Cottales</taxon>
        <taxon>Liparidae</taxon>
        <taxon>Liparis</taxon>
    </lineage>
</organism>
<accession>A0A4Z2J606</accession>